<gene>
    <name evidence="13" type="ORF">Clacol_009065</name>
</gene>
<accession>A0AAV5AM02</accession>
<dbReference type="SUPFAM" id="SSF88713">
    <property type="entry name" value="Glycoside hydrolase/deacetylase"/>
    <property type="match status" value="1"/>
</dbReference>
<comment type="caution">
    <text evidence="13">The sequence shown here is derived from an EMBL/GenBank/DDBJ whole genome shotgun (WGS) entry which is preliminary data.</text>
</comment>
<evidence type="ECO:0000256" key="5">
    <source>
        <dbReference type="ARBA" id="ARBA00022723"/>
    </source>
</evidence>
<name>A0AAV5AM02_9AGAM</name>
<evidence type="ECO:0000256" key="6">
    <source>
        <dbReference type="ARBA" id="ARBA00022729"/>
    </source>
</evidence>
<evidence type="ECO:0000256" key="2">
    <source>
        <dbReference type="ARBA" id="ARBA00004609"/>
    </source>
</evidence>
<keyword evidence="5" id="KW-0479">Metal-binding</keyword>
<keyword evidence="8" id="KW-0472">Membrane</keyword>
<dbReference type="GO" id="GO:0046872">
    <property type="term" value="F:metal ion binding"/>
    <property type="evidence" value="ECO:0007669"/>
    <property type="project" value="UniProtKB-KW"/>
</dbReference>
<organism evidence="13 14">
    <name type="scientific">Clathrus columnatus</name>
    <dbReference type="NCBI Taxonomy" id="1419009"/>
    <lineage>
        <taxon>Eukaryota</taxon>
        <taxon>Fungi</taxon>
        <taxon>Dikarya</taxon>
        <taxon>Basidiomycota</taxon>
        <taxon>Agaricomycotina</taxon>
        <taxon>Agaricomycetes</taxon>
        <taxon>Phallomycetidae</taxon>
        <taxon>Phallales</taxon>
        <taxon>Clathraceae</taxon>
        <taxon>Clathrus</taxon>
    </lineage>
</organism>
<keyword evidence="6" id="KW-0732">Signal</keyword>
<dbReference type="InterPro" id="IPR011330">
    <property type="entry name" value="Glyco_hydro/deAcase_b/a-brl"/>
</dbReference>
<comment type="subcellular location">
    <subcellularLocation>
        <location evidence="2">Cell membrane</location>
        <topology evidence="2">Lipid-anchor</topology>
        <topology evidence="2">GPI-anchor</topology>
    </subcellularLocation>
</comment>
<keyword evidence="14" id="KW-1185">Reference proteome</keyword>
<dbReference type="GO" id="GO:0098552">
    <property type="term" value="C:side of membrane"/>
    <property type="evidence" value="ECO:0007669"/>
    <property type="project" value="UniProtKB-KW"/>
</dbReference>
<dbReference type="Gene3D" id="3.20.20.370">
    <property type="entry name" value="Glycoside hydrolase/deacetylase"/>
    <property type="match status" value="1"/>
</dbReference>
<keyword evidence="4" id="KW-0336">GPI-anchor</keyword>
<comment type="cofactor">
    <cofactor evidence="1">
        <name>Co(2+)</name>
        <dbReference type="ChEBI" id="CHEBI:48828"/>
    </cofactor>
</comment>
<evidence type="ECO:0000256" key="4">
    <source>
        <dbReference type="ARBA" id="ARBA00022622"/>
    </source>
</evidence>
<dbReference type="InterPro" id="IPR002509">
    <property type="entry name" value="NODB_dom"/>
</dbReference>
<keyword evidence="10" id="KW-0449">Lipoprotein</keyword>
<evidence type="ECO:0000259" key="12">
    <source>
        <dbReference type="PROSITE" id="PS51677"/>
    </source>
</evidence>
<dbReference type="Proteomes" id="UP001050691">
    <property type="component" value="Unassembled WGS sequence"/>
</dbReference>
<dbReference type="GO" id="GO:0005886">
    <property type="term" value="C:plasma membrane"/>
    <property type="evidence" value="ECO:0007669"/>
    <property type="project" value="UniProtKB-SubCell"/>
</dbReference>
<dbReference type="EMBL" id="BPWL01000010">
    <property type="protein sequence ID" value="GJJ14797.1"/>
    <property type="molecule type" value="Genomic_DNA"/>
</dbReference>
<dbReference type="AlphaFoldDB" id="A0AAV5AM02"/>
<sequence>MITSVKAAYADGHEFGSHTWHHYDLTTLSWDGTGGLHDEMWRTELALQRILGVSPAIMRPPYGSYNNQVRSAAYIRNQSLVLWDFDSGDSDGATVQESKNSYTNTANAHPSNILALNHETYQTTVNEVIPFAVQTLRAKGYRFVTVSECLGIQPYQWVALPQTQTVRSIIERLELQYMRQPDSKH</sequence>
<proteinExistence type="predicted"/>
<evidence type="ECO:0000256" key="9">
    <source>
        <dbReference type="ARBA" id="ARBA00023277"/>
    </source>
</evidence>
<evidence type="ECO:0000313" key="13">
    <source>
        <dbReference type="EMBL" id="GJJ14797.1"/>
    </source>
</evidence>
<keyword evidence="7" id="KW-0378">Hydrolase</keyword>
<dbReference type="GO" id="GO:0016810">
    <property type="term" value="F:hydrolase activity, acting on carbon-nitrogen (but not peptide) bonds"/>
    <property type="evidence" value="ECO:0007669"/>
    <property type="project" value="InterPro"/>
</dbReference>
<evidence type="ECO:0000256" key="8">
    <source>
        <dbReference type="ARBA" id="ARBA00023136"/>
    </source>
</evidence>
<protein>
    <recommendedName>
        <fullName evidence="12">NodB homology domain-containing protein</fullName>
    </recommendedName>
</protein>
<dbReference type="PROSITE" id="PS51677">
    <property type="entry name" value="NODB"/>
    <property type="match status" value="1"/>
</dbReference>
<evidence type="ECO:0000256" key="10">
    <source>
        <dbReference type="ARBA" id="ARBA00023288"/>
    </source>
</evidence>
<evidence type="ECO:0000256" key="7">
    <source>
        <dbReference type="ARBA" id="ARBA00022801"/>
    </source>
</evidence>
<evidence type="ECO:0000256" key="3">
    <source>
        <dbReference type="ARBA" id="ARBA00022475"/>
    </source>
</evidence>
<evidence type="ECO:0000256" key="11">
    <source>
        <dbReference type="ARBA" id="ARBA00023316"/>
    </source>
</evidence>
<reference evidence="13" key="1">
    <citation type="submission" date="2021-10" db="EMBL/GenBank/DDBJ databases">
        <title>De novo Genome Assembly of Clathrus columnatus (Basidiomycota, Fungi) Using Illumina and Nanopore Sequence Data.</title>
        <authorList>
            <person name="Ogiso-Tanaka E."/>
            <person name="Itagaki H."/>
            <person name="Hosoya T."/>
            <person name="Hosaka K."/>
        </authorList>
    </citation>
    <scope>NUCLEOTIDE SEQUENCE</scope>
    <source>
        <strain evidence="13">MO-923</strain>
    </source>
</reference>
<feature type="domain" description="NodB homology" evidence="12">
    <location>
        <begin position="1"/>
        <end position="144"/>
    </location>
</feature>
<evidence type="ECO:0000256" key="1">
    <source>
        <dbReference type="ARBA" id="ARBA00001941"/>
    </source>
</evidence>
<keyword evidence="11" id="KW-0961">Cell wall biogenesis/degradation</keyword>
<dbReference type="GO" id="GO:0071555">
    <property type="term" value="P:cell wall organization"/>
    <property type="evidence" value="ECO:0007669"/>
    <property type="project" value="UniProtKB-KW"/>
</dbReference>
<dbReference type="GO" id="GO:0005975">
    <property type="term" value="P:carbohydrate metabolic process"/>
    <property type="evidence" value="ECO:0007669"/>
    <property type="project" value="InterPro"/>
</dbReference>
<evidence type="ECO:0000313" key="14">
    <source>
        <dbReference type="Proteomes" id="UP001050691"/>
    </source>
</evidence>
<dbReference type="PANTHER" id="PTHR46471">
    <property type="entry name" value="CHITIN DEACETYLASE"/>
    <property type="match status" value="1"/>
</dbReference>
<keyword evidence="4" id="KW-0325">Glycoprotein</keyword>
<dbReference type="Pfam" id="PF01522">
    <property type="entry name" value="Polysacc_deac_1"/>
    <property type="match status" value="1"/>
</dbReference>
<dbReference type="PANTHER" id="PTHR46471:SF2">
    <property type="entry name" value="CHITIN DEACETYLASE-RELATED"/>
    <property type="match status" value="1"/>
</dbReference>
<keyword evidence="9" id="KW-0119">Carbohydrate metabolism</keyword>
<keyword evidence="3" id="KW-1003">Cell membrane</keyword>